<dbReference type="AlphaFoldDB" id="A0A9K3CRQ0"/>
<dbReference type="InterPro" id="IPR002699">
    <property type="entry name" value="V_ATPase_D"/>
</dbReference>
<keyword evidence="6" id="KW-1185">Reference proteome</keyword>
<evidence type="ECO:0000256" key="4">
    <source>
        <dbReference type="SAM" id="Coils"/>
    </source>
</evidence>
<proteinExistence type="inferred from homology"/>
<keyword evidence="2" id="KW-0813">Transport</keyword>
<organism evidence="5 6">
    <name type="scientific">Kipferlia bialata</name>
    <dbReference type="NCBI Taxonomy" id="797122"/>
    <lineage>
        <taxon>Eukaryota</taxon>
        <taxon>Metamonada</taxon>
        <taxon>Carpediemonas-like organisms</taxon>
        <taxon>Kipferlia</taxon>
    </lineage>
</organism>
<sequence length="398" mass="44141">MSDKRLANVLPTRMNLQALKLRRVSAQKGHSLLKKKADALSARFRRLQNQIRQEKEAMDGVMSAAHWSMTQAVYSAGDISSIVEQNVSGRATTTIQRRIDNVAGTALPSVPLMSRRERESEYTHDDARSEQEDAMISTPCVLPLPGRKMQNEIVEDGFGHRRMTMSEARPAVRLRDTHALTDLGSAGFLLVAALRTKRSAQELCTFAYETSVLTTGVQSDITSLNERTGTIGRDVCSQHGILAGYSNIGTLLHGNKPLQGGWTEMRSPGGSDKLGQTLFAKSVGRHVLLGCENGFHLYDTISGDWSHVCDRENTSDLKCVGLTLNTILCLDYPEGQYPLAGEEEKETSILTLNESFLHPSEQMGWGRLIEWDTDWRETLGLPVDETSDEKEAEYPDDD</sequence>
<dbReference type="Proteomes" id="UP000265618">
    <property type="component" value="Unassembled WGS sequence"/>
</dbReference>
<keyword evidence="3" id="KW-0406">Ion transport</keyword>
<dbReference type="Pfam" id="PF01813">
    <property type="entry name" value="ATP-synt_D"/>
    <property type="match status" value="1"/>
</dbReference>
<evidence type="ECO:0000313" key="6">
    <source>
        <dbReference type="Proteomes" id="UP000265618"/>
    </source>
</evidence>
<protein>
    <submittedName>
        <fullName evidence="5">ATPase, V1 complex, subunit D</fullName>
    </submittedName>
</protein>
<feature type="coiled-coil region" evidence="4">
    <location>
        <begin position="30"/>
        <end position="57"/>
    </location>
</feature>
<comment type="similarity">
    <text evidence="1">Belongs to the V-ATPase D subunit family.</text>
</comment>
<dbReference type="GO" id="GO:0046961">
    <property type="term" value="F:proton-transporting ATPase activity, rotational mechanism"/>
    <property type="evidence" value="ECO:0007669"/>
    <property type="project" value="InterPro"/>
</dbReference>
<evidence type="ECO:0000256" key="2">
    <source>
        <dbReference type="ARBA" id="ARBA00022448"/>
    </source>
</evidence>
<keyword evidence="4" id="KW-0175">Coiled coil</keyword>
<gene>
    <name evidence="5" type="ORF">KIPB_002175</name>
</gene>
<dbReference type="OrthoDB" id="7676488at2759"/>
<evidence type="ECO:0000256" key="1">
    <source>
        <dbReference type="ARBA" id="ARBA00005850"/>
    </source>
</evidence>
<accession>A0A9K3CRQ0</accession>
<evidence type="ECO:0000313" key="5">
    <source>
        <dbReference type="EMBL" id="GIQ81247.1"/>
    </source>
</evidence>
<dbReference type="Gene3D" id="1.10.287.3240">
    <property type="match status" value="1"/>
</dbReference>
<name>A0A9K3CRQ0_9EUKA</name>
<reference evidence="5 6" key="1">
    <citation type="journal article" date="2018" name="PLoS ONE">
        <title>The draft genome of Kipferlia bialata reveals reductive genome evolution in fornicate parasites.</title>
        <authorList>
            <person name="Tanifuji G."/>
            <person name="Takabayashi S."/>
            <person name="Kume K."/>
            <person name="Takagi M."/>
            <person name="Nakayama T."/>
            <person name="Kamikawa R."/>
            <person name="Inagaki Y."/>
            <person name="Hashimoto T."/>
        </authorList>
    </citation>
    <scope>NUCLEOTIDE SEQUENCE [LARGE SCALE GENOMIC DNA]</scope>
    <source>
        <strain evidence="5">NY0173</strain>
    </source>
</reference>
<evidence type="ECO:0000256" key="3">
    <source>
        <dbReference type="ARBA" id="ARBA00023065"/>
    </source>
</evidence>
<dbReference type="EMBL" id="BDIP01000343">
    <property type="protein sequence ID" value="GIQ81247.1"/>
    <property type="molecule type" value="Genomic_DNA"/>
</dbReference>
<comment type="caution">
    <text evidence="5">The sequence shown here is derived from an EMBL/GenBank/DDBJ whole genome shotgun (WGS) entry which is preliminary data.</text>
</comment>
<dbReference type="PANTHER" id="PTHR11671">
    <property type="entry name" value="V-TYPE ATP SYNTHASE SUBUNIT D"/>
    <property type="match status" value="1"/>
</dbReference>